<gene>
    <name evidence="1" type="ORF">DLAC_03632</name>
</gene>
<reference evidence="1 2" key="1">
    <citation type="submission" date="2015-12" db="EMBL/GenBank/DDBJ databases">
        <title>Dictyostelia acquired genes for synthesis and detection of signals that induce cell-type specialization by lateral gene transfer from prokaryotes.</title>
        <authorList>
            <person name="Gloeckner G."/>
            <person name="Schaap P."/>
        </authorList>
    </citation>
    <scope>NUCLEOTIDE SEQUENCE [LARGE SCALE GENOMIC DNA]</scope>
    <source>
        <strain evidence="1 2">TK</strain>
    </source>
</reference>
<dbReference type="InterPro" id="IPR032675">
    <property type="entry name" value="LRR_dom_sf"/>
</dbReference>
<evidence type="ECO:0000313" key="1">
    <source>
        <dbReference type="EMBL" id="KYQ99692.1"/>
    </source>
</evidence>
<comment type="caution">
    <text evidence="1">The sequence shown here is derived from an EMBL/GenBank/DDBJ whole genome shotgun (WGS) entry which is preliminary data.</text>
</comment>
<evidence type="ECO:0000313" key="2">
    <source>
        <dbReference type="Proteomes" id="UP000076078"/>
    </source>
</evidence>
<keyword evidence="2" id="KW-1185">Reference proteome</keyword>
<dbReference type="EMBL" id="LODT01000020">
    <property type="protein sequence ID" value="KYQ99692.1"/>
    <property type="molecule type" value="Genomic_DNA"/>
</dbReference>
<dbReference type="Gene3D" id="3.80.10.10">
    <property type="entry name" value="Ribonuclease Inhibitor"/>
    <property type="match status" value="1"/>
</dbReference>
<dbReference type="SUPFAM" id="SSF52047">
    <property type="entry name" value="RNI-like"/>
    <property type="match status" value="1"/>
</dbReference>
<dbReference type="AlphaFoldDB" id="A0A152A0B1"/>
<dbReference type="InParanoid" id="A0A152A0B1"/>
<dbReference type="Proteomes" id="UP000076078">
    <property type="component" value="Unassembled WGS sequence"/>
</dbReference>
<sequence>MLPIYILISIFEYACNKVQSFDLQAKFINTLSLVNKEFRDRIVPSVTNIKASIDNKKSLNLYSKVANRTSRLTLNLYTEEGVMDFIQHKDSLCQYITEIYTYQITLSSKYNKIYNGVYNRLRSIHIMVSGYYGGEVTIPNDFPLVQSIENVICTFNQIIQQTDLDSYFDNLLSKLTNLRVLTLQFCTESKMKFDFSSLLSLSKTLEELTLYSEYNSTDCFQLFKSMSNLKSLSFTGNLMGISDWSLPFQSLLLNNQNLENLYLSPYSKVTTLSYPILVSSLNCNNTLKILSANGLMIVDTTSIPITNNTLIKIHIQHEDVYCDWSVKSNIQYISIRYDTQSEFNQSISNFHTNLTDLELVKIHPPELLTVVSTVLKLNMVNLTSLTVKKNLSTVQWEDGGKALVDALLVNRYIKELKVTLEITGEQLSTLLTNHHPSLTSLSIPSFKDFRNFESVIDTLKMNRYLIKFILIDNSPKNHTMPLPKYLLLIQSLIETNYILSYIFIQEPIPIPNIDIFGDEDENNLNSDPTISHEITPQQLESFSQTLKSQCYHLNTLNIAQRHSELRKLIQQYCIEV</sequence>
<organism evidence="1 2">
    <name type="scientific">Tieghemostelium lacteum</name>
    <name type="common">Slime mold</name>
    <name type="synonym">Dictyostelium lacteum</name>
    <dbReference type="NCBI Taxonomy" id="361077"/>
    <lineage>
        <taxon>Eukaryota</taxon>
        <taxon>Amoebozoa</taxon>
        <taxon>Evosea</taxon>
        <taxon>Eumycetozoa</taxon>
        <taxon>Dictyostelia</taxon>
        <taxon>Dictyosteliales</taxon>
        <taxon>Raperosteliaceae</taxon>
        <taxon>Tieghemostelium</taxon>
    </lineage>
</organism>
<proteinExistence type="predicted"/>
<name>A0A152A0B1_TIELA</name>
<accession>A0A152A0B1</accession>
<protein>
    <submittedName>
        <fullName evidence="1">Uncharacterized protein</fullName>
    </submittedName>
</protein>